<proteinExistence type="inferred from homology"/>
<dbReference type="Gene3D" id="3.40.109.10">
    <property type="entry name" value="NADH Oxidase"/>
    <property type="match status" value="1"/>
</dbReference>
<dbReference type="GO" id="GO:0016491">
    <property type="term" value="F:oxidoreductase activity"/>
    <property type="evidence" value="ECO:0007669"/>
    <property type="project" value="UniProtKB-KW"/>
</dbReference>
<dbReference type="InterPro" id="IPR029479">
    <property type="entry name" value="Nitroreductase"/>
</dbReference>
<accession>A0A0F9V8S5</accession>
<comment type="caution">
    <text evidence="5">The sequence shown here is derived from an EMBL/GenBank/DDBJ whole genome shotgun (WGS) entry which is preliminary data.</text>
</comment>
<comment type="similarity">
    <text evidence="1">Belongs to the nitroreductase family.</text>
</comment>
<dbReference type="PANTHER" id="PTHR43673">
    <property type="entry name" value="NAD(P)H NITROREDUCTASE YDGI-RELATED"/>
    <property type="match status" value="1"/>
</dbReference>
<reference evidence="5" key="1">
    <citation type="journal article" date="2015" name="Nature">
        <title>Complex archaea that bridge the gap between prokaryotes and eukaryotes.</title>
        <authorList>
            <person name="Spang A."/>
            <person name="Saw J.H."/>
            <person name="Jorgensen S.L."/>
            <person name="Zaremba-Niedzwiedzka K."/>
            <person name="Martijn J."/>
            <person name="Lind A.E."/>
            <person name="van Eijk R."/>
            <person name="Schleper C."/>
            <person name="Guy L."/>
            <person name="Ettema T.J."/>
        </authorList>
    </citation>
    <scope>NUCLEOTIDE SEQUENCE</scope>
</reference>
<dbReference type="InterPro" id="IPR033878">
    <property type="entry name" value="NfsB-like"/>
</dbReference>
<dbReference type="AlphaFoldDB" id="A0A0F9V8S5"/>
<name>A0A0F9V8S5_9ZZZZ</name>
<sequence length="200" mass="22839">MDFRSIAEKRYTTKKFDASKKISKDQIEDLKHILKLSPSSINSQPWLFTFVSHNETKNALADASFFNAPKIKDASHLVVFSVQDNLEQFERHVEDNLAEGSVNFYKQFVKEQPAEKTINWLSQQVYITLGFFLAACAAMEIDSTPMEGIEPEKYKDILKIKDHKVLFSVAIGYRDTEDGNQPELVGKSRLSTDKVIQSIE</sequence>
<dbReference type="EMBL" id="LAZR01000041">
    <property type="protein sequence ID" value="KKO00390.1"/>
    <property type="molecule type" value="Genomic_DNA"/>
</dbReference>
<gene>
    <name evidence="5" type="ORF">LCGC14_0128080</name>
</gene>
<keyword evidence="2" id="KW-0521">NADP</keyword>
<evidence type="ECO:0000256" key="1">
    <source>
        <dbReference type="ARBA" id="ARBA00007118"/>
    </source>
</evidence>
<keyword evidence="3" id="KW-0560">Oxidoreductase</keyword>
<evidence type="ECO:0000256" key="2">
    <source>
        <dbReference type="ARBA" id="ARBA00022857"/>
    </source>
</evidence>
<evidence type="ECO:0000313" key="5">
    <source>
        <dbReference type="EMBL" id="KKO00390.1"/>
    </source>
</evidence>
<organism evidence="5">
    <name type="scientific">marine sediment metagenome</name>
    <dbReference type="NCBI Taxonomy" id="412755"/>
    <lineage>
        <taxon>unclassified sequences</taxon>
        <taxon>metagenomes</taxon>
        <taxon>ecological metagenomes</taxon>
    </lineage>
</organism>
<protein>
    <recommendedName>
        <fullName evidence="4">Nitroreductase domain-containing protein</fullName>
    </recommendedName>
</protein>
<dbReference type="InterPro" id="IPR000415">
    <property type="entry name" value="Nitroreductase-like"/>
</dbReference>
<feature type="domain" description="Nitroreductase" evidence="4">
    <location>
        <begin position="8"/>
        <end position="173"/>
    </location>
</feature>
<dbReference type="Pfam" id="PF00881">
    <property type="entry name" value="Nitroreductase"/>
    <property type="match status" value="1"/>
</dbReference>
<dbReference type="SUPFAM" id="SSF55469">
    <property type="entry name" value="FMN-dependent nitroreductase-like"/>
    <property type="match status" value="1"/>
</dbReference>
<evidence type="ECO:0000256" key="3">
    <source>
        <dbReference type="ARBA" id="ARBA00023002"/>
    </source>
</evidence>
<dbReference type="PANTHER" id="PTHR43673:SF10">
    <property type="entry name" value="NADH DEHYDROGENASE_NAD(P)H NITROREDUCTASE XCC3605-RELATED"/>
    <property type="match status" value="1"/>
</dbReference>
<dbReference type="CDD" id="cd02149">
    <property type="entry name" value="NfsB-like"/>
    <property type="match status" value="1"/>
</dbReference>
<evidence type="ECO:0000259" key="4">
    <source>
        <dbReference type="Pfam" id="PF00881"/>
    </source>
</evidence>